<keyword evidence="1" id="KW-0812">Transmembrane</keyword>
<accession>A0ABP0PFC6</accession>
<evidence type="ECO:0000313" key="2">
    <source>
        <dbReference type="EMBL" id="CAK9074313.1"/>
    </source>
</evidence>
<evidence type="ECO:0000256" key="1">
    <source>
        <dbReference type="SAM" id="Phobius"/>
    </source>
</evidence>
<keyword evidence="1" id="KW-0472">Membrane</keyword>
<dbReference type="InterPro" id="IPR012292">
    <property type="entry name" value="Globin/Proto"/>
</dbReference>
<dbReference type="EMBL" id="CAXAMN010022995">
    <property type="protein sequence ID" value="CAK9074313.1"/>
    <property type="molecule type" value="Genomic_DNA"/>
</dbReference>
<comment type="caution">
    <text evidence="2">The sequence shown here is derived from an EMBL/GenBank/DDBJ whole genome shotgun (WGS) entry which is preliminary data.</text>
</comment>
<keyword evidence="3" id="KW-1185">Reference proteome</keyword>
<dbReference type="Gene3D" id="1.10.490.10">
    <property type="entry name" value="Globins"/>
    <property type="match status" value="2"/>
</dbReference>
<dbReference type="InterPro" id="IPR009050">
    <property type="entry name" value="Globin-like_sf"/>
</dbReference>
<feature type="transmembrane region" description="Helical" evidence="1">
    <location>
        <begin position="657"/>
        <end position="676"/>
    </location>
</feature>
<protein>
    <submittedName>
        <fullName evidence="2">Uncharacterized protein</fullName>
    </submittedName>
</protein>
<reference evidence="2 3" key="1">
    <citation type="submission" date="2024-02" db="EMBL/GenBank/DDBJ databases">
        <authorList>
            <person name="Chen Y."/>
            <person name="Shah S."/>
            <person name="Dougan E. K."/>
            <person name="Thang M."/>
            <person name="Chan C."/>
        </authorList>
    </citation>
    <scope>NUCLEOTIDE SEQUENCE [LARGE SCALE GENOMIC DNA]</scope>
</reference>
<feature type="transmembrane region" description="Helical" evidence="1">
    <location>
        <begin position="854"/>
        <end position="876"/>
    </location>
</feature>
<sequence>MDENDTEDPSEEVTDLGVQKYQTVQEESLEDVQFPKDVVEEAQQAWSAFTMAATKEATGEALYSAIFYAAPALQGLFKIPRPTMAARFMNGINAAVAAAHKPSTMRVQAEAWGFQHFDIEVTALRGDIFREAILDVLDLELGGRFSTKAKLGLAAIINYLIGACVFVRREYADRIHVLQQSWDMANHQAVNATEMAQEDGLFESSERDPDEQRLDLADMASGKDVEVPTTFAEMFHFNAAVMGFNSKWMNSILQQMDDLVSNAAASYRLTEECSVLSLVLAQHSQPVLSEFKAVLLASLRSLVAKEWSTQHEVAWNWFWDNIVRLLKVQMNALELFITQLSPADLTLLYRNIYKKFFELAPSGQDYFKQSLARLDYIADQILVMSLEMYKDPRGMVRRISALGLRHVGYAIPTDLFPPFVTAAIDVVRSMTTVDQAESAFRWSLTLVSKILVRSINEGSTVVMKAVNTNQGKSLRRAVALAPRGQRNMQMLNVEVGTESISPLYWAIETGSHNVAKAMIIDLLTIRADRDNYYYGNEALFTRHPEIIEKLCLDAPVLLWPLLDGLIWRSRFVSQGTRRVNYYIQHLVQDADGNMNQALQWMADTRDPKLITHPIVVVFSDLMWSRLVMYHFLTGRVCFFFTLIIFVLGQALDSEERVVIFICRAFIYVGVMLYLLIRFVRLWVAALRARDFVRITRWLSWPKFLCSLKEISTLMLLASLITMCTQEPIFWCFNHQSDTSGPFSNSCPELVPEQQKSYQVVSGFTMLLYWLLVMDVSIFSMHIFAYYLVIFQVLTEIALFMTTLFFLVMAFATSLNALKHQIPALSGIDSAALTLLLISLKLFSAQNFAELEASVWVFVVVCIFMVLVTAFLLYLGLTDRVVQWDVKFEGMLSIRSHFGSRRAGFKQSGTSKAGCLVVQWVHSLADQLPKLIKLREILQGLQPKLKSIFAFGRESFKTDAMIPLSFLGALWQIVIFVLQDFDRDPLGLYSCIVSDAPHKCNQCNHDGAPSVRAEHFAGFVKVELVADFLEALRQDETFSEVAGVDRVLAEKVQAQDGAVLALRPSGEVLMKKLDTARHRFLEEGSGTE</sequence>
<gene>
    <name evidence="2" type="ORF">CCMP2556_LOCUS36613</name>
</gene>
<keyword evidence="1" id="KW-1133">Transmembrane helix</keyword>
<dbReference type="SUPFAM" id="SSF46458">
    <property type="entry name" value="Globin-like"/>
    <property type="match status" value="2"/>
</dbReference>
<organism evidence="2 3">
    <name type="scientific">Durusdinium trenchii</name>
    <dbReference type="NCBI Taxonomy" id="1381693"/>
    <lineage>
        <taxon>Eukaryota</taxon>
        <taxon>Sar</taxon>
        <taxon>Alveolata</taxon>
        <taxon>Dinophyceae</taxon>
        <taxon>Suessiales</taxon>
        <taxon>Symbiodiniaceae</taxon>
        <taxon>Durusdinium</taxon>
    </lineage>
</organism>
<name>A0ABP0PFC6_9DINO</name>
<evidence type="ECO:0000313" key="3">
    <source>
        <dbReference type="Proteomes" id="UP001642484"/>
    </source>
</evidence>
<feature type="transmembrane region" description="Helical" evidence="1">
    <location>
        <begin position="823"/>
        <end position="842"/>
    </location>
</feature>
<feature type="transmembrane region" description="Helical" evidence="1">
    <location>
        <begin position="632"/>
        <end position="651"/>
    </location>
</feature>
<feature type="transmembrane region" description="Helical" evidence="1">
    <location>
        <begin position="796"/>
        <end position="817"/>
    </location>
</feature>
<proteinExistence type="predicted"/>
<dbReference type="Proteomes" id="UP001642484">
    <property type="component" value="Unassembled WGS sequence"/>
</dbReference>
<dbReference type="InterPro" id="IPR044399">
    <property type="entry name" value="Mb-like_M"/>
</dbReference>
<feature type="transmembrane region" description="Helical" evidence="1">
    <location>
        <begin position="766"/>
        <end position="789"/>
    </location>
</feature>
<dbReference type="CDD" id="cd01040">
    <property type="entry name" value="Mb-like"/>
    <property type="match status" value="2"/>
</dbReference>